<protein>
    <submittedName>
        <fullName evidence="1">Uncharacterized protein</fullName>
    </submittedName>
</protein>
<evidence type="ECO:0000313" key="1">
    <source>
        <dbReference type="EMBL" id="PYI53568.1"/>
    </source>
</evidence>
<dbReference type="AlphaFoldDB" id="A0A2V5K2X0"/>
<name>A0A2V5K2X0_9BACL</name>
<organism evidence="1 2">
    <name type="scientific">Paenibacillus flagellatus</name>
    <dbReference type="NCBI Taxonomy" id="2211139"/>
    <lineage>
        <taxon>Bacteria</taxon>
        <taxon>Bacillati</taxon>
        <taxon>Bacillota</taxon>
        <taxon>Bacilli</taxon>
        <taxon>Bacillales</taxon>
        <taxon>Paenibacillaceae</taxon>
        <taxon>Paenibacillus</taxon>
    </lineage>
</organism>
<keyword evidence="2" id="KW-1185">Reference proteome</keyword>
<reference evidence="1 2" key="1">
    <citation type="submission" date="2018-05" db="EMBL/GenBank/DDBJ databases">
        <title>Paenibacillus flagellatus sp. nov., isolated from selenium mineral soil.</title>
        <authorList>
            <person name="Dai X."/>
        </authorList>
    </citation>
    <scope>NUCLEOTIDE SEQUENCE [LARGE SCALE GENOMIC DNA]</scope>
    <source>
        <strain evidence="1 2">DXL2</strain>
    </source>
</reference>
<accession>A0A2V5K2X0</accession>
<gene>
    <name evidence="1" type="ORF">DLM86_17565</name>
</gene>
<evidence type="ECO:0000313" key="2">
    <source>
        <dbReference type="Proteomes" id="UP000247476"/>
    </source>
</evidence>
<proteinExistence type="predicted"/>
<dbReference type="EMBL" id="QJVJ01000007">
    <property type="protein sequence ID" value="PYI53568.1"/>
    <property type="molecule type" value="Genomic_DNA"/>
</dbReference>
<comment type="caution">
    <text evidence="1">The sequence shown here is derived from an EMBL/GenBank/DDBJ whole genome shotgun (WGS) entry which is preliminary data.</text>
</comment>
<dbReference type="Proteomes" id="UP000247476">
    <property type="component" value="Unassembled WGS sequence"/>
</dbReference>
<sequence>MPGVTPSAFLNTRKANGWIEATAAGEAGGNKSGKWHLDLDWTAVRDGGAAGNVRLRATPKGVDVVADRAELFAATDSQVWFQGTGKDREGQEYTIRLWAESGSKVGESEKRPRLSFVVWEGAGPGKRVIAEESLRGFAGTMGRQ</sequence>